<evidence type="ECO:0000259" key="8">
    <source>
        <dbReference type="Pfam" id="PF02434"/>
    </source>
</evidence>
<keyword evidence="10" id="KW-1185">Reference proteome</keyword>
<name>A0A813HEM6_POLGL</name>
<gene>
    <name evidence="9" type="ORF">PGLA1383_LOCUS51985</name>
</gene>
<protein>
    <recommendedName>
        <fullName evidence="8">Fringe-like glycosyltransferase domain-containing protein</fullName>
    </recommendedName>
</protein>
<evidence type="ECO:0000313" key="10">
    <source>
        <dbReference type="Proteomes" id="UP000654075"/>
    </source>
</evidence>
<dbReference type="GO" id="GO:0016757">
    <property type="term" value="F:glycosyltransferase activity"/>
    <property type="evidence" value="ECO:0007669"/>
    <property type="project" value="UniProtKB-KW"/>
</dbReference>
<evidence type="ECO:0000256" key="7">
    <source>
        <dbReference type="ARBA" id="ARBA00023136"/>
    </source>
</evidence>
<sequence>MQETTWMHAAANRIYLVDAFIPGLPSSCQVVMNDGQTTETEDSSPRQSQDAIAISRLMIWINQAKASGYDVGSLPSHTRWIVMLGDDVFVNLARLYYFLALHPADDHPIIFSHVLSDTEVYDFDMPCSSSGIVLSRPALDLLAERASCKECPYVGSDAISLAYCAFYTAIPLVHVPGLHCHPPPIGTADQILTSDLLAHDWIAAGGLSASDLGKRADEIHDDGQLMIHPFEEDFPSSDCKLPSESLWWTAQQLLERMAYCQAASGRQPSSHAQSPPPELVDGSELLPDSIDDYFEARWPGSLAPGLLEEVVLEGEIASDWPNARRALFRHLHREDELDEEVASEGAAQWEESDSQWYFLRSVDTWLHHAEVGRFLKDLEASVLLPQIGSLASPAGSGPALVFAFVQSSLAAPPRAAAGSGDVLDLRGGLLLSRSAAWALVGREGRAATSRAAASAVAPRQLVAAALAALGISLVHTPWLVPDSAALPQTLSGLISEAAVSGSWSIGQVPHQTMLDDLDGKADDRRFFAGLLVENFEDLAKANGGAPCGDVRTGAAASTLASARDWMRFLHDDDEHIKVVRGFQSGRREFRTLHAMYRSEASGELPLHGVNPDTVLVARNCPKEP</sequence>
<dbReference type="GO" id="GO:0016020">
    <property type="term" value="C:membrane"/>
    <property type="evidence" value="ECO:0007669"/>
    <property type="project" value="UniProtKB-SubCell"/>
</dbReference>
<dbReference type="Pfam" id="PF02434">
    <property type="entry name" value="Fringe"/>
    <property type="match status" value="1"/>
</dbReference>
<proteinExistence type="predicted"/>
<dbReference type="OrthoDB" id="421979at2759"/>
<keyword evidence="4" id="KW-0812">Transmembrane</keyword>
<feature type="domain" description="Fringe-like glycosyltransferase" evidence="8">
    <location>
        <begin position="69"/>
        <end position="185"/>
    </location>
</feature>
<accession>A0A813HEM6</accession>
<evidence type="ECO:0000256" key="1">
    <source>
        <dbReference type="ARBA" id="ARBA00004606"/>
    </source>
</evidence>
<dbReference type="InterPro" id="IPR003378">
    <property type="entry name" value="Fringe-like_glycosylTrfase"/>
</dbReference>
<dbReference type="AlphaFoldDB" id="A0A813HEM6"/>
<dbReference type="EMBL" id="CAJNNV010031510">
    <property type="protein sequence ID" value="CAE8636556.1"/>
    <property type="molecule type" value="Genomic_DNA"/>
</dbReference>
<comment type="subcellular location">
    <subcellularLocation>
        <location evidence="1">Membrane</location>
        <topology evidence="1">Single-pass type II membrane protein</topology>
    </subcellularLocation>
</comment>
<keyword evidence="2" id="KW-0328">Glycosyltransferase</keyword>
<keyword evidence="5" id="KW-0735">Signal-anchor</keyword>
<evidence type="ECO:0000256" key="4">
    <source>
        <dbReference type="ARBA" id="ARBA00022692"/>
    </source>
</evidence>
<evidence type="ECO:0000256" key="3">
    <source>
        <dbReference type="ARBA" id="ARBA00022679"/>
    </source>
</evidence>
<evidence type="ECO:0000256" key="6">
    <source>
        <dbReference type="ARBA" id="ARBA00022989"/>
    </source>
</evidence>
<keyword evidence="6" id="KW-1133">Transmembrane helix</keyword>
<keyword evidence="7" id="KW-0472">Membrane</keyword>
<comment type="caution">
    <text evidence="9">The sequence shown here is derived from an EMBL/GenBank/DDBJ whole genome shotgun (WGS) entry which is preliminary data.</text>
</comment>
<evidence type="ECO:0000256" key="2">
    <source>
        <dbReference type="ARBA" id="ARBA00022676"/>
    </source>
</evidence>
<dbReference type="Proteomes" id="UP000654075">
    <property type="component" value="Unassembled WGS sequence"/>
</dbReference>
<evidence type="ECO:0000313" key="9">
    <source>
        <dbReference type="EMBL" id="CAE8636556.1"/>
    </source>
</evidence>
<dbReference type="Gene3D" id="3.90.550.50">
    <property type="match status" value="1"/>
</dbReference>
<keyword evidence="3" id="KW-0808">Transferase</keyword>
<reference evidence="9" key="1">
    <citation type="submission" date="2021-02" db="EMBL/GenBank/DDBJ databases">
        <authorList>
            <person name="Dougan E. K."/>
            <person name="Rhodes N."/>
            <person name="Thang M."/>
            <person name="Chan C."/>
        </authorList>
    </citation>
    <scope>NUCLEOTIDE SEQUENCE</scope>
</reference>
<evidence type="ECO:0000256" key="5">
    <source>
        <dbReference type="ARBA" id="ARBA00022968"/>
    </source>
</evidence>
<organism evidence="9 10">
    <name type="scientific">Polarella glacialis</name>
    <name type="common">Dinoflagellate</name>
    <dbReference type="NCBI Taxonomy" id="89957"/>
    <lineage>
        <taxon>Eukaryota</taxon>
        <taxon>Sar</taxon>
        <taxon>Alveolata</taxon>
        <taxon>Dinophyceae</taxon>
        <taxon>Suessiales</taxon>
        <taxon>Suessiaceae</taxon>
        <taxon>Polarella</taxon>
    </lineage>
</organism>